<comment type="caution">
    <text evidence="2">The sequence shown here is derived from an EMBL/GenBank/DDBJ whole genome shotgun (WGS) entry which is preliminary data.</text>
</comment>
<keyword evidence="3" id="KW-1185">Reference proteome</keyword>
<accession>A0A918GD78</accession>
<dbReference type="EMBL" id="BMRB01000002">
    <property type="protein sequence ID" value="GGS30849.1"/>
    <property type="molecule type" value="Genomic_DNA"/>
</dbReference>
<gene>
    <name evidence="2" type="ORF">GCM10010171_25660</name>
</gene>
<dbReference type="RefSeq" id="WP_189210629.1">
    <property type="nucleotide sequence ID" value="NZ_BMRB01000002.1"/>
</dbReference>
<sequence length="147" mass="15486">MSTTPSRQVNQFGWLVGNFTERVPGVAHAIVISVDGLLLTTSARLPRDRADQLAAIAAGVTSLTEGASRCFGGDRVLRTIIEMDGGILLLMSIRDGSCLAVLAAPNCDVGQVAYEMNVLVDQVGQMLTPELRAELRGSRHAAAAHSG</sequence>
<evidence type="ECO:0000313" key="2">
    <source>
        <dbReference type="EMBL" id="GGS30849.1"/>
    </source>
</evidence>
<dbReference type="InterPro" id="IPR004942">
    <property type="entry name" value="Roadblock/LAMTOR2_dom"/>
</dbReference>
<dbReference type="PANTHER" id="PTHR36222">
    <property type="entry name" value="SERINE PROTEASE INHIBITOR RV3364C"/>
    <property type="match status" value="1"/>
</dbReference>
<protein>
    <submittedName>
        <fullName evidence="2">Dynein regulation protein LC7</fullName>
    </submittedName>
</protein>
<name>A0A918GD78_9PSEU</name>
<evidence type="ECO:0000313" key="3">
    <source>
        <dbReference type="Proteomes" id="UP000660680"/>
    </source>
</evidence>
<dbReference type="AlphaFoldDB" id="A0A918GD78"/>
<dbReference type="PANTHER" id="PTHR36222:SF1">
    <property type="entry name" value="SERINE PROTEASE INHIBITOR RV3364C"/>
    <property type="match status" value="1"/>
</dbReference>
<evidence type="ECO:0000259" key="1">
    <source>
        <dbReference type="SMART" id="SM00960"/>
    </source>
</evidence>
<dbReference type="Proteomes" id="UP000660680">
    <property type="component" value="Unassembled WGS sequence"/>
</dbReference>
<dbReference type="InterPro" id="IPR053141">
    <property type="entry name" value="Mycobact_SerProt_Inhib_Rv3364c"/>
</dbReference>
<dbReference type="Gene3D" id="3.30.450.30">
    <property type="entry name" value="Dynein light chain 2a, cytoplasmic"/>
    <property type="match status" value="1"/>
</dbReference>
<dbReference type="Pfam" id="PF03259">
    <property type="entry name" value="Robl_LC7"/>
    <property type="match status" value="1"/>
</dbReference>
<reference evidence="2" key="1">
    <citation type="journal article" date="2014" name="Int. J. Syst. Evol. Microbiol.">
        <title>Complete genome sequence of Corynebacterium casei LMG S-19264T (=DSM 44701T), isolated from a smear-ripened cheese.</title>
        <authorList>
            <consortium name="US DOE Joint Genome Institute (JGI-PGF)"/>
            <person name="Walter F."/>
            <person name="Albersmeier A."/>
            <person name="Kalinowski J."/>
            <person name="Ruckert C."/>
        </authorList>
    </citation>
    <scope>NUCLEOTIDE SEQUENCE</scope>
    <source>
        <strain evidence="2">JCM 3276</strain>
    </source>
</reference>
<dbReference type="SMART" id="SM00960">
    <property type="entry name" value="Robl_LC7"/>
    <property type="match status" value="1"/>
</dbReference>
<proteinExistence type="predicted"/>
<reference evidence="2" key="2">
    <citation type="submission" date="2020-09" db="EMBL/GenBank/DDBJ databases">
        <authorList>
            <person name="Sun Q."/>
            <person name="Ohkuma M."/>
        </authorList>
    </citation>
    <scope>NUCLEOTIDE SEQUENCE</scope>
    <source>
        <strain evidence="2">JCM 3276</strain>
    </source>
</reference>
<organism evidence="2 3">
    <name type="scientific">Actinokineospora fastidiosa</name>
    <dbReference type="NCBI Taxonomy" id="1816"/>
    <lineage>
        <taxon>Bacteria</taxon>
        <taxon>Bacillati</taxon>
        <taxon>Actinomycetota</taxon>
        <taxon>Actinomycetes</taxon>
        <taxon>Pseudonocardiales</taxon>
        <taxon>Pseudonocardiaceae</taxon>
        <taxon>Actinokineospora</taxon>
    </lineage>
</organism>
<dbReference type="SUPFAM" id="SSF103196">
    <property type="entry name" value="Roadblock/LC7 domain"/>
    <property type="match status" value="1"/>
</dbReference>
<feature type="domain" description="Roadblock/LAMTOR2" evidence="1">
    <location>
        <begin position="13"/>
        <end position="103"/>
    </location>
</feature>